<name>A0A2P2QDU3_RHIMU</name>
<sequence length="39" mass="4598">MINQKVNYISLVLSSSVIEKVDKVEFCHIRRNKLCQNFT</sequence>
<accession>A0A2P2QDU3</accession>
<proteinExistence type="predicted"/>
<organism evidence="1">
    <name type="scientific">Rhizophora mucronata</name>
    <name type="common">Asiatic mangrove</name>
    <dbReference type="NCBI Taxonomy" id="61149"/>
    <lineage>
        <taxon>Eukaryota</taxon>
        <taxon>Viridiplantae</taxon>
        <taxon>Streptophyta</taxon>
        <taxon>Embryophyta</taxon>
        <taxon>Tracheophyta</taxon>
        <taxon>Spermatophyta</taxon>
        <taxon>Magnoliopsida</taxon>
        <taxon>eudicotyledons</taxon>
        <taxon>Gunneridae</taxon>
        <taxon>Pentapetalae</taxon>
        <taxon>rosids</taxon>
        <taxon>fabids</taxon>
        <taxon>Malpighiales</taxon>
        <taxon>Rhizophoraceae</taxon>
        <taxon>Rhizophora</taxon>
    </lineage>
</organism>
<dbReference type="EMBL" id="GGEC01084662">
    <property type="protein sequence ID" value="MBX65146.1"/>
    <property type="molecule type" value="Transcribed_RNA"/>
</dbReference>
<reference evidence="1" key="1">
    <citation type="submission" date="2018-02" db="EMBL/GenBank/DDBJ databases">
        <title>Rhizophora mucronata_Transcriptome.</title>
        <authorList>
            <person name="Meera S.P."/>
            <person name="Sreeshan A."/>
            <person name="Augustine A."/>
        </authorList>
    </citation>
    <scope>NUCLEOTIDE SEQUENCE</scope>
    <source>
        <tissue evidence="1">Leaf</tissue>
    </source>
</reference>
<evidence type="ECO:0000313" key="1">
    <source>
        <dbReference type="EMBL" id="MBX65146.1"/>
    </source>
</evidence>
<protein>
    <submittedName>
        <fullName evidence="1">Uncharacterized protein</fullName>
    </submittedName>
</protein>
<dbReference type="AlphaFoldDB" id="A0A2P2QDU3"/>